<name>A0A2W1EWP9_9PLEO</name>
<dbReference type="Proteomes" id="UP000249757">
    <property type="component" value="Unassembled WGS sequence"/>
</dbReference>
<comment type="caution">
    <text evidence="3">The sequence shown here is derived from an EMBL/GenBank/DDBJ whole genome shotgun (WGS) entry which is preliminary data.</text>
</comment>
<dbReference type="Proteomes" id="UP000245464">
    <property type="component" value="Chromosome 6"/>
</dbReference>
<evidence type="ECO:0000313" key="3">
    <source>
        <dbReference type="EMBL" id="KAI1510236.1"/>
    </source>
</evidence>
<evidence type="ECO:0000313" key="5">
    <source>
        <dbReference type="Proteomes" id="UP000249757"/>
    </source>
</evidence>
<feature type="region of interest" description="Disordered" evidence="1">
    <location>
        <begin position="192"/>
        <end position="235"/>
    </location>
</feature>
<feature type="region of interest" description="Disordered" evidence="1">
    <location>
        <begin position="255"/>
        <end position="301"/>
    </location>
</feature>
<gene>
    <name evidence="3" type="ORF">Ptr86124_010682</name>
    <name evidence="2" type="ORF">PtrM4_120700</name>
</gene>
<proteinExistence type="predicted"/>
<feature type="region of interest" description="Disordered" evidence="1">
    <location>
        <begin position="1"/>
        <end position="102"/>
    </location>
</feature>
<dbReference type="EMBL" id="NRDI02000017">
    <property type="protein sequence ID" value="KAI1510236.1"/>
    <property type="molecule type" value="Genomic_DNA"/>
</dbReference>
<evidence type="ECO:0000256" key="1">
    <source>
        <dbReference type="SAM" id="MobiDB-lite"/>
    </source>
</evidence>
<feature type="compositionally biased region" description="Low complexity" evidence="1">
    <location>
        <begin position="56"/>
        <end position="69"/>
    </location>
</feature>
<reference evidence="3" key="2">
    <citation type="submission" date="2021-05" db="EMBL/GenBank/DDBJ databases">
        <authorList>
            <person name="Moolhuijzen P.M."/>
            <person name="Moffat C.S."/>
        </authorList>
    </citation>
    <scope>NUCLEOTIDE SEQUENCE</scope>
    <source>
        <strain evidence="3">86-124</strain>
    </source>
</reference>
<reference evidence="5" key="4">
    <citation type="journal article" date="2022" name="Microb. Genom.">
        <title>A global pangenome for the wheat fungal pathogen Pyrenophora tritici-repentis and prediction of effector protein structural homology.</title>
        <authorList>
            <person name="Moolhuijzen P.M."/>
            <person name="See P.T."/>
            <person name="Shi G."/>
            <person name="Powell H.R."/>
            <person name="Cockram J."/>
            <person name="Jorgensen L.N."/>
            <person name="Benslimane H."/>
            <person name="Strelkov S.E."/>
            <person name="Turner J."/>
            <person name="Liu Z."/>
            <person name="Moffat C.S."/>
        </authorList>
    </citation>
    <scope>NUCLEOTIDE SEQUENCE [LARGE SCALE GENOMIC DNA]</scope>
</reference>
<protein>
    <submittedName>
        <fullName evidence="2">AF-4 domain containing protein</fullName>
    </submittedName>
</protein>
<dbReference type="OrthoDB" id="10575000at2759"/>
<reference evidence="3" key="3">
    <citation type="journal article" date="2022" name="bioRxiv">
        <title>A global pangenome for the wheat fungal pathogen Pyrenophora tritici-repentis and prediction of effector protein structural homology.</title>
        <authorList>
            <person name="Moolhuijzen P."/>
            <person name="See P.T."/>
            <person name="Shi G."/>
            <person name="Powell H.R."/>
            <person name="Cockram J."/>
            <person name="Jorgensen L.N."/>
            <person name="Benslimane H."/>
            <person name="Strelkov S.E."/>
            <person name="Turner J."/>
            <person name="Liu Z."/>
            <person name="Moffat C.S."/>
        </authorList>
    </citation>
    <scope>NUCLEOTIDE SEQUENCE</scope>
    <source>
        <strain evidence="3">86-124</strain>
    </source>
</reference>
<feature type="compositionally biased region" description="Polar residues" evidence="1">
    <location>
        <begin position="37"/>
        <end position="50"/>
    </location>
</feature>
<sequence length="380" mass="42296">MSSPPRRKKLVFPRFPEDGPNADLYSYDYPPLPAAAGTQNALESDFNAHQDSPAADESPTSSTETSSSEWTDDDAIATTSEVPRRRRSSPPPGMELDFSLEEEETGIPVIIIPVSRPSTCPEPIPLPAPIYGPVQRSSSRNREQRNPPREALLLVLPRRGRDSYPNVLAKERRGVTPTRPVQFPWQSRVPYTGRIVRERSRQRTDSMSPPPPATRKSEERHPSGTSSEPLTRSYRDVYKSVLAQERGIADMMATPSRSRSCGMMRLLSPSPSARVKQRSHSPSSSSRTTESTIRVRRFSSPPPIHPRLRYIRLESGVRARPRGRRADPGGLERERRRAHRPECLGTGGPGPSGAWNTFLDATDVLAVVIVASMIWKRVVG</sequence>
<feature type="compositionally biased region" description="Low complexity" evidence="1">
    <location>
        <begin position="280"/>
        <end position="292"/>
    </location>
</feature>
<evidence type="ECO:0000313" key="4">
    <source>
        <dbReference type="Proteomes" id="UP000245464"/>
    </source>
</evidence>
<feature type="compositionally biased region" description="Basic and acidic residues" evidence="1">
    <location>
        <begin position="195"/>
        <end position="204"/>
    </location>
</feature>
<dbReference type="AlphaFoldDB" id="A0A2W1EWP9"/>
<dbReference type="EMBL" id="NQIK02000006">
    <property type="protein sequence ID" value="KAF7569655.1"/>
    <property type="molecule type" value="Genomic_DNA"/>
</dbReference>
<organism evidence="3 5">
    <name type="scientific">Pyrenophora tritici-repentis</name>
    <dbReference type="NCBI Taxonomy" id="45151"/>
    <lineage>
        <taxon>Eukaryota</taxon>
        <taxon>Fungi</taxon>
        <taxon>Dikarya</taxon>
        <taxon>Ascomycota</taxon>
        <taxon>Pezizomycotina</taxon>
        <taxon>Dothideomycetes</taxon>
        <taxon>Pleosporomycetidae</taxon>
        <taxon>Pleosporales</taxon>
        <taxon>Pleosporineae</taxon>
        <taxon>Pleosporaceae</taxon>
        <taxon>Pyrenophora</taxon>
    </lineage>
</organism>
<reference evidence="2 4" key="1">
    <citation type="journal article" date="2018" name="BMC Genomics">
        <title>Comparative genomics of the wheat fungal pathogen Pyrenophora tritici-repentis reveals chromosomal variations and genome plasticity.</title>
        <authorList>
            <person name="Moolhuijzen P."/>
            <person name="See P.T."/>
            <person name="Hane J.K."/>
            <person name="Shi G."/>
            <person name="Liu Z."/>
            <person name="Oliver R.P."/>
            <person name="Moffat C.S."/>
        </authorList>
    </citation>
    <scope>NUCLEOTIDE SEQUENCE [LARGE SCALE GENOMIC DNA]</scope>
    <source>
        <strain evidence="2">M4</strain>
    </source>
</reference>
<keyword evidence="5" id="KW-1185">Reference proteome</keyword>
<feature type="region of interest" description="Disordered" evidence="1">
    <location>
        <begin position="123"/>
        <end position="152"/>
    </location>
</feature>
<evidence type="ECO:0000313" key="2">
    <source>
        <dbReference type="EMBL" id="KAF7569655.1"/>
    </source>
</evidence>
<feature type="compositionally biased region" description="Basic residues" evidence="1">
    <location>
        <begin position="1"/>
        <end position="11"/>
    </location>
</feature>
<accession>A0A2W1EWP9</accession>